<evidence type="ECO:0000256" key="1">
    <source>
        <dbReference type="ARBA" id="ARBA00004123"/>
    </source>
</evidence>
<feature type="compositionally biased region" description="Polar residues" evidence="6">
    <location>
        <begin position="251"/>
        <end position="260"/>
    </location>
</feature>
<evidence type="ECO:0000256" key="5">
    <source>
        <dbReference type="ARBA" id="ARBA00023242"/>
    </source>
</evidence>
<comment type="subcellular location">
    <subcellularLocation>
        <location evidence="1">Nucleus</location>
    </subcellularLocation>
</comment>
<dbReference type="InterPro" id="IPR045843">
    <property type="entry name" value="IND-like"/>
</dbReference>
<dbReference type="Proteomes" id="UP000008311">
    <property type="component" value="Unassembled WGS sequence"/>
</dbReference>
<dbReference type="PANTHER" id="PTHR16223:SF194">
    <property type="entry name" value="BHLH DOMAIN-CONTAINING PROTEIN"/>
    <property type="match status" value="1"/>
</dbReference>
<dbReference type="GO" id="GO:0046983">
    <property type="term" value="F:protein dimerization activity"/>
    <property type="evidence" value="ECO:0007669"/>
    <property type="project" value="InterPro"/>
</dbReference>
<dbReference type="InParanoid" id="B9S6A6"/>
<keyword evidence="3" id="KW-0238">DNA-binding</keyword>
<protein>
    <recommendedName>
        <fullName evidence="7">BHLH domain-containing protein</fullName>
    </recommendedName>
</protein>
<dbReference type="GO" id="GO:0006357">
    <property type="term" value="P:regulation of transcription by RNA polymerase II"/>
    <property type="evidence" value="ECO:0000318"/>
    <property type="project" value="GO_Central"/>
</dbReference>
<accession>B9S6A6</accession>
<name>B9S6A6_RICCO</name>
<dbReference type="GO" id="GO:0000978">
    <property type="term" value="F:RNA polymerase II cis-regulatory region sequence-specific DNA binding"/>
    <property type="evidence" value="ECO:0000318"/>
    <property type="project" value="GO_Central"/>
</dbReference>
<feature type="region of interest" description="Disordered" evidence="6">
    <location>
        <begin position="337"/>
        <end position="357"/>
    </location>
</feature>
<dbReference type="InterPro" id="IPR036638">
    <property type="entry name" value="HLH_DNA-bd_sf"/>
</dbReference>
<dbReference type="Gene3D" id="4.10.280.10">
    <property type="entry name" value="Helix-loop-helix DNA-binding domain"/>
    <property type="match status" value="1"/>
</dbReference>
<sequence length="382" mass="42584">MEPANLHHPQHHLQEQLAGYYSSLLLQPDYYMFSNLNNMHPGFILDSWATNRSSNICGQGLMGFPQQSANEFLLANIKEEMPDSFPKLSEVAYTSPCNIEESHSLSTKTQYPHELGDHNHFLTSNGTSFSSGHRHHHIPELQLSAGELPYINSGQNSASLENSSSASNRYDFRHSTLQSLKSSNSNSCFSLLSNSLDLNLQVLDLLNPTYGAASPNSHGHYFMGQLKDSPSSSSNKASIIEDGIDRKRRYNSSFPESKNFSVEAKKHKPASQLSSPPSKVIKKEKIREKIATLQRLVAPYGKTDTASVLTDTIGYIQFLHDQVKTLSVPYMRPRQSKLTRTVKESLSKEDGKGQPKRDLLSRGLYLVPTPYASFIDSYNGGI</sequence>
<dbReference type="OMA" id="WQVPPLI"/>
<organism evidence="8 9">
    <name type="scientific">Ricinus communis</name>
    <name type="common">Castor bean</name>
    <dbReference type="NCBI Taxonomy" id="3988"/>
    <lineage>
        <taxon>Eukaryota</taxon>
        <taxon>Viridiplantae</taxon>
        <taxon>Streptophyta</taxon>
        <taxon>Embryophyta</taxon>
        <taxon>Tracheophyta</taxon>
        <taxon>Spermatophyta</taxon>
        <taxon>Magnoliopsida</taxon>
        <taxon>eudicotyledons</taxon>
        <taxon>Gunneridae</taxon>
        <taxon>Pentapetalae</taxon>
        <taxon>rosids</taxon>
        <taxon>fabids</taxon>
        <taxon>Malpighiales</taxon>
        <taxon>Euphorbiaceae</taxon>
        <taxon>Acalyphoideae</taxon>
        <taxon>Acalypheae</taxon>
        <taxon>Ricinus</taxon>
    </lineage>
</organism>
<evidence type="ECO:0000313" key="9">
    <source>
        <dbReference type="Proteomes" id="UP000008311"/>
    </source>
</evidence>
<dbReference type="PANTHER" id="PTHR16223">
    <property type="entry name" value="TRANSCRIPTION FACTOR BHLH83-RELATED"/>
    <property type="match status" value="1"/>
</dbReference>
<dbReference type="GO" id="GO:0005634">
    <property type="term" value="C:nucleus"/>
    <property type="evidence" value="ECO:0000318"/>
    <property type="project" value="GO_Central"/>
</dbReference>
<proteinExistence type="predicted"/>
<evidence type="ECO:0000256" key="2">
    <source>
        <dbReference type="ARBA" id="ARBA00023015"/>
    </source>
</evidence>
<evidence type="ECO:0000256" key="6">
    <source>
        <dbReference type="SAM" id="MobiDB-lite"/>
    </source>
</evidence>
<dbReference type="PROSITE" id="PS50888">
    <property type="entry name" value="BHLH"/>
    <property type="match status" value="1"/>
</dbReference>
<keyword evidence="5" id="KW-0539">Nucleus</keyword>
<dbReference type="OrthoDB" id="760019at2759"/>
<dbReference type="eggNOG" id="ENOG502S3A6">
    <property type="taxonomic scope" value="Eukaryota"/>
</dbReference>
<feature type="region of interest" description="Disordered" evidence="6">
    <location>
        <begin position="250"/>
        <end position="279"/>
    </location>
</feature>
<dbReference type="EMBL" id="EQ973879">
    <property type="protein sequence ID" value="EEF40796.1"/>
    <property type="molecule type" value="Genomic_DNA"/>
</dbReference>
<dbReference type="KEGG" id="rcu:8279139"/>
<dbReference type="InterPro" id="IPR045239">
    <property type="entry name" value="bHLH95_bHLH"/>
</dbReference>
<keyword evidence="9" id="KW-1185">Reference proteome</keyword>
<dbReference type="SMART" id="SM00353">
    <property type="entry name" value="HLH"/>
    <property type="match status" value="1"/>
</dbReference>
<dbReference type="STRING" id="3988.B9S6A6"/>
<keyword evidence="4" id="KW-0804">Transcription</keyword>
<dbReference type="CDD" id="cd11393">
    <property type="entry name" value="bHLH_AtbHLH_like"/>
    <property type="match status" value="1"/>
</dbReference>
<feature type="compositionally biased region" description="Basic and acidic residues" evidence="6">
    <location>
        <begin position="341"/>
        <end position="357"/>
    </location>
</feature>
<evidence type="ECO:0000256" key="4">
    <source>
        <dbReference type="ARBA" id="ARBA00023163"/>
    </source>
</evidence>
<evidence type="ECO:0000313" key="8">
    <source>
        <dbReference type="EMBL" id="EEF40796.1"/>
    </source>
</evidence>
<evidence type="ECO:0000256" key="3">
    <source>
        <dbReference type="ARBA" id="ARBA00023125"/>
    </source>
</evidence>
<dbReference type="GO" id="GO:0000981">
    <property type="term" value="F:DNA-binding transcription factor activity, RNA polymerase II-specific"/>
    <property type="evidence" value="ECO:0000318"/>
    <property type="project" value="GO_Central"/>
</dbReference>
<gene>
    <name evidence="8" type="ORF">RCOM_0534510</name>
</gene>
<reference evidence="9" key="1">
    <citation type="journal article" date="2010" name="Nat. Biotechnol.">
        <title>Draft genome sequence of the oilseed species Ricinus communis.</title>
        <authorList>
            <person name="Chan A.P."/>
            <person name="Crabtree J."/>
            <person name="Zhao Q."/>
            <person name="Lorenzi H."/>
            <person name="Orvis J."/>
            <person name="Puiu D."/>
            <person name="Melake-Berhan A."/>
            <person name="Jones K.M."/>
            <person name="Redman J."/>
            <person name="Chen G."/>
            <person name="Cahoon E.B."/>
            <person name="Gedil M."/>
            <person name="Stanke M."/>
            <person name="Haas B.J."/>
            <person name="Wortman J.R."/>
            <person name="Fraser-Liggett C.M."/>
            <person name="Ravel J."/>
            <person name="Rabinowicz P.D."/>
        </authorList>
    </citation>
    <scope>NUCLEOTIDE SEQUENCE [LARGE SCALE GENOMIC DNA]</scope>
    <source>
        <strain evidence="9">cv. Hale</strain>
    </source>
</reference>
<evidence type="ECO:0000259" key="7">
    <source>
        <dbReference type="PROSITE" id="PS50888"/>
    </source>
</evidence>
<keyword evidence="2" id="KW-0805">Transcription regulation</keyword>
<dbReference type="InterPro" id="IPR011598">
    <property type="entry name" value="bHLH_dom"/>
</dbReference>
<dbReference type="AlphaFoldDB" id="B9S6A6"/>
<feature type="domain" description="BHLH" evidence="7">
    <location>
        <begin position="270"/>
        <end position="319"/>
    </location>
</feature>
<dbReference type="SUPFAM" id="SSF47459">
    <property type="entry name" value="HLH, helix-loop-helix DNA-binding domain"/>
    <property type="match status" value="1"/>
</dbReference>